<feature type="domain" description="YbaK/aminoacyl-tRNA synthetase-associated" evidence="1">
    <location>
        <begin position="24"/>
        <end position="140"/>
    </location>
</feature>
<dbReference type="Gene3D" id="3.90.960.10">
    <property type="entry name" value="YbaK/aminoacyl-tRNA synthetase-associated domain"/>
    <property type="match status" value="1"/>
</dbReference>
<dbReference type="AlphaFoldDB" id="A0A1M5YNR9"/>
<evidence type="ECO:0000259" key="1">
    <source>
        <dbReference type="Pfam" id="PF04073"/>
    </source>
</evidence>
<dbReference type="PANTHER" id="PTHR30411:SF1">
    <property type="entry name" value="CYTOPLASMIC PROTEIN"/>
    <property type="match status" value="1"/>
</dbReference>
<dbReference type="EMBL" id="FQXJ01000008">
    <property type="protein sequence ID" value="SHI13541.1"/>
    <property type="molecule type" value="Genomic_DNA"/>
</dbReference>
<reference evidence="3" key="1">
    <citation type="submission" date="2016-11" db="EMBL/GenBank/DDBJ databases">
        <authorList>
            <person name="Varghese N."/>
            <person name="Submissions S."/>
        </authorList>
    </citation>
    <scope>NUCLEOTIDE SEQUENCE [LARGE SCALE GENOMIC DNA]</scope>
    <source>
        <strain evidence="3">DSM 15449</strain>
    </source>
</reference>
<gene>
    <name evidence="2" type="ORF">SAMN02746098_02589</name>
</gene>
<dbReference type="SUPFAM" id="SSF55826">
    <property type="entry name" value="YbaK/ProRS associated domain"/>
    <property type="match status" value="1"/>
</dbReference>
<dbReference type="Pfam" id="PF04073">
    <property type="entry name" value="tRNA_edit"/>
    <property type="match status" value="1"/>
</dbReference>
<organism evidence="2 3">
    <name type="scientific">Desulfosporosinus lacus DSM 15449</name>
    <dbReference type="NCBI Taxonomy" id="1121420"/>
    <lineage>
        <taxon>Bacteria</taxon>
        <taxon>Bacillati</taxon>
        <taxon>Bacillota</taxon>
        <taxon>Clostridia</taxon>
        <taxon>Eubacteriales</taxon>
        <taxon>Desulfitobacteriaceae</taxon>
        <taxon>Desulfosporosinus</taxon>
    </lineage>
</organism>
<dbReference type="RefSeq" id="WP_073030142.1">
    <property type="nucleotide sequence ID" value="NZ_FQXJ01000008.1"/>
</dbReference>
<protein>
    <submittedName>
        <fullName evidence="2">Cys-tRNA(Pro) deacylase, prolyl-tRNA editing enzyme YbaK/EbsC</fullName>
    </submittedName>
</protein>
<name>A0A1M5YNR9_9FIRM</name>
<dbReference type="GO" id="GO:0002161">
    <property type="term" value="F:aminoacyl-tRNA deacylase activity"/>
    <property type="evidence" value="ECO:0007669"/>
    <property type="project" value="InterPro"/>
</dbReference>
<sequence>MGDLQSLLKDNNIPYELIDHDIAIRTAQEGATYFGINVGQTAPTLILKTDKGFFSLIVSGDRGYIDFEEVANIIGCKKVKLAGAQEVEEVTGFVVGSIPLVGLDLPCVLDKRLFKYSNIYGGSGKATRTLIVNPSALEKLNRIVAVIE</sequence>
<dbReference type="STRING" id="1121420.SAMN02746098_02589"/>
<evidence type="ECO:0000313" key="2">
    <source>
        <dbReference type="EMBL" id="SHI13541.1"/>
    </source>
</evidence>
<dbReference type="InterPro" id="IPR036754">
    <property type="entry name" value="YbaK/aa-tRNA-synt-asso_dom_sf"/>
</dbReference>
<dbReference type="PANTHER" id="PTHR30411">
    <property type="entry name" value="CYTOPLASMIC PROTEIN"/>
    <property type="match status" value="1"/>
</dbReference>
<proteinExistence type="predicted"/>
<keyword evidence="3" id="KW-1185">Reference proteome</keyword>
<evidence type="ECO:0000313" key="3">
    <source>
        <dbReference type="Proteomes" id="UP000183954"/>
    </source>
</evidence>
<dbReference type="Proteomes" id="UP000183954">
    <property type="component" value="Unassembled WGS sequence"/>
</dbReference>
<accession>A0A1M5YNR9</accession>
<dbReference type="InterPro" id="IPR007214">
    <property type="entry name" value="YbaK/aa-tRNA-synth-assoc-dom"/>
</dbReference>
<dbReference type="CDD" id="cd04332">
    <property type="entry name" value="YbaK_like"/>
    <property type="match status" value="1"/>
</dbReference>
<dbReference type="OrthoDB" id="1099907at2"/>